<dbReference type="InterPro" id="IPR036291">
    <property type="entry name" value="NAD(P)-bd_dom_sf"/>
</dbReference>
<accession>A0A9D2CI30</accession>
<dbReference type="InterPro" id="IPR051402">
    <property type="entry name" value="KPR-Related"/>
</dbReference>
<evidence type="ECO:0000256" key="3">
    <source>
        <dbReference type="ARBA" id="ARBA00023002"/>
    </source>
</evidence>
<dbReference type="Gene3D" id="3.40.50.720">
    <property type="entry name" value="NAD(P)-binding Rossmann-like Domain"/>
    <property type="match status" value="1"/>
</dbReference>
<feature type="domain" description="Ketopantoate reductase N-terminal" evidence="5">
    <location>
        <begin position="6"/>
        <end position="150"/>
    </location>
</feature>
<feature type="domain" description="Ketopantoate reductase C-terminal" evidence="6">
    <location>
        <begin position="176"/>
        <end position="301"/>
    </location>
</feature>
<dbReference type="GO" id="GO:0005737">
    <property type="term" value="C:cytoplasm"/>
    <property type="evidence" value="ECO:0007669"/>
    <property type="project" value="TreeGrafter"/>
</dbReference>
<dbReference type="EC" id="1.1.1.169" evidence="4"/>
<evidence type="ECO:0000256" key="1">
    <source>
        <dbReference type="ARBA" id="ARBA00007870"/>
    </source>
</evidence>
<name>A0A9D2CI30_9ACTN</name>
<comment type="similarity">
    <text evidence="1 4">Belongs to the ketopantoate reductase family.</text>
</comment>
<evidence type="ECO:0000259" key="6">
    <source>
        <dbReference type="Pfam" id="PF08546"/>
    </source>
</evidence>
<dbReference type="GO" id="GO:0008677">
    <property type="term" value="F:2-dehydropantoate 2-reductase activity"/>
    <property type="evidence" value="ECO:0007669"/>
    <property type="project" value="UniProtKB-EC"/>
</dbReference>
<comment type="caution">
    <text evidence="7">The sequence shown here is derived from an EMBL/GenBank/DDBJ whole genome shotgun (WGS) entry which is preliminary data.</text>
</comment>
<dbReference type="Proteomes" id="UP000824133">
    <property type="component" value="Unassembled WGS sequence"/>
</dbReference>
<dbReference type="Pfam" id="PF08546">
    <property type="entry name" value="ApbA_C"/>
    <property type="match status" value="1"/>
</dbReference>
<evidence type="ECO:0000313" key="8">
    <source>
        <dbReference type="Proteomes" id="UP000824133"/>
    </source>
</evidence>
<dbReference type="InterPro" id="IPR008927">
    <property type="entry name" value="6-PGluconate_DH-like_C_sf"/>
</dbReference>
<comment type="function">
    <text evidence="4">Catalyzes the NADPH-dependent reduction of ketopantoate into pantoic acid.</text>
</comment>
<dbReference type="EMBL" id="DXCP01000048">
    <property type="protein sequence ID" value="HIY80056.1"/>
    <property type="molecule type" value="Genomic_DNA"/>
</dbReference>
<dbReference type="PANTHER" id="PTHR21708">
    <property type="entry name" value="PROBABLE 2-DEHYDROPANTOATE 2-REDUCTASE"/>
    <property type="match status" value="1"/>
</dbReference>
<keyword evidence="3 4" id="KW-0560">Oxidoreductase</keyword>
<proteinExistence type="inferred from homology"/>
<gene>
    <name evidence="7" type="ORF">IAA42_06455</name>
</gene>
<dbReference type="AlphaFoldDB" id="A0A9D2CI30"/>
<comment type="catalytic activity">
    <reaction evidence="4">
        <text>(R)-pantoate + NADP(+) = 2-dehydropantoate + NADPH + H(+)</text>
        <dbReference type="Rhea" id="RHEA:16233"/>
        <dbReference type="ChEBI" id="CHEBI:11561"/>
        <dbReference type="ChEBI" id="CHEBI:15378"/>
        <dbReference type="ChEBI" id="CHEBI:15980"/>
        <dbReference type="ChEBI" id="CHEBI:57783"/>
        <dbReference type="ChEBI" id="CHEBI:58349"/>
        <dbReference type="EC" id="1.1.1.169"/>
    </reaction>
</comment>
<evidence type="ECO:0000256" key="4">
    <source>
        <dbReference type="RuleBase" id="RU362068"/>
    </source>
</evidence>
<dbReference type="InterPro" id="IPR013332">
    <property type="entry name" value="KPR_N"/>
</dbReference>
<dbReference type="SUPFAM" id="SSF51735">
    <property type="entry name" value="NAD(P)-binding Rossmann-fold domains"/>
    <property type="match status" value="1"/>
</dbReference>
<evidence type="ECO:0000313" key="7">
    <source>
        <dbReference type="EMBL" id="HIY80056.1"/>
    </source>
</evidence>
<dbReference type="NCBIfam" id="TIGR00745">
    <property type="entry name" value="apbA_panE"/>
    <property type="match status" value="1"/>
</dbReference>
<dbReference type="InterPro" id="IPR003710">
    <property type="entry name" value="ApbA"/>
</dbReference>
<sequence>MAIESVAIVGRGAVGMLYGSIAERNLGPGAVEFVMDDERFARHAGETPLVNGAPLRVPTVPASEAAPVDLVILATKATGLGQALDTMEGLVGPETRIVSLLNGVTSEERVAERFGWGHTVLSVAQGMDAVFVGGEMTYAHPGEIRFGAAPGTKPGVVEEVADLYERAGIPHVVEADIRHRMWVKLMLNVGINQTCMAYGGTYGTASEPGSEQDRCFVAAMREALAVARAEGVDVTEKDLAQMAQLVASLDPAGMPSMAQDRINRKPTEVEEFSGTVIRLAEKHGILVPTNRWLYQRIRELETEFARG</sequence>
<keyword evidence="2 4" id="KW-0521">NADP</keyword>
<evidence type="ECO:0000256" key="2">
    <source>
        <dbReference type="ARBA" id="ARBA00022857"/>
    </source>
</evidence>
<dbReference type="Pfam" id="PF02558">
    <property type="entry name" value="ApbA"/>
    <property type="match status" value="1"/>
</dbReference>
<dbReference type="Gene3D" id="1.10.1040.10">
    <property type="entry name" value="N-(1-d-carboxylethyl)-l-norvaline Dehydrogenase, domain 2"/>
    <property type="match status" value="1"/>
</dbReference>
<reference evidence="7" key="2">
    <citation type="submission" date="2021-04" db="EMBL/GenBank/DDBJ databases">
        <authorList>
            <person name="Gilroy R."/>
        </authorList>
    </citation>
    <scope>NUCLEOTIDE SEQUENCE</scope>
    <source>
        <strain evidence="7">ChiHjej10B9-743</strain>
    </source>
</reference>
<dbReference type="SUPFAM" id="SSF48179">
    <property type="entry name" value="6-phosphogluconate dehydrogenase C-terminal domain-like"/>
    <property type="match status" value="1"/>
</dbReference>
<keyword evidence="4" id="KW-0566">Pantothenate biosynthesis</keyword>
<dbReference type="PANTHER" id="PTHR21708:SF26">
    <property type="entry name" value="2-DEHYDROPANTOATE 2-REDUCTASE"/>
    <property type="match status" value="1"/>
</dbReference>
<dbReference type="GO" id="GO:0015940">
    <property type="term" value="P:pantothenate biosynthetic process"/>
    <property type="evidence" value="ECO:0007669"/>
    <property type="project" value="UniProtKB-KW"/>
</dbReference>
<reference evidence="7" key="1">
    <citation type="journal article" date="2021" name="PeerJ">
        <title>Extensive microbial diversity within the chicken gut microbiome revealed by metagenomics and culture.</title>
        <authorList>
            <person name="Gilroy R."/>
            <person name="Ravi A."/>
            <person name="Getino M."/>
            <person name="Pursley I."/>
            <person name="Horton D.L."/>
            <person name="Alikhan N.F."/>
            <person name="Baker D."/>
            <person name="Gharbi K."/>
            <person name="Hall N."/>
            <person name="Watson M."/>
            <person name="Adriaenssens E.M."/>
            <person name="Foster-Nyarko E."/>
            <person name="Jarju S."/>
            <person name="Secka A."/>
            <person name="Antonio M."/>
            <person name="Oren A."/>
            <person name="Chaudhuri R.R."/>
            <person name="La Ragione R."/>
            <person name="Hildebrand F."/>
            <person name="Pallen M.J."/>
        </authorList>
    </citation>
    <scope>NUCLEOTIDE SEQUENCE</scope>
    <source>
        <strain evidence="7">ChiHjej10B9-743</strain>
    </source>
</reference>
<organism evidence="7 8">
    <name type="scientific">Candidatus Olsenella excrementavium</name>
    <dbReference type="NCBI Taxonomy" id="2838709"/>
    <lineage>
        <taxon>Bacteria</taxon>
        <taxon>Bacillati</taxon>
        <taxon>Actinomycetota</taxon>
        <taxon>Coriobacteriia</taxon>
        <taxon>Coriobacteriales</taxon>
        <taxon>Atopobiaceae</taxon>
        <taxon>Olsenella</taxon>
    </lineage>
</organism>
<comment type="pathway">
    <text evidence="4">Cofactor biosynthesis; (R)-pantothenate biosynthesis; (R)-pantoate from 3-methyl-2-oxobutanoate: step 2/2.</text>
</comment>
<protein>
    <recommendedName>
        <fullName evidence="4">2-dehydropantoate 2-reductase</fullName>
        <ecNumber evidence="4">1.1.1.169</ecNumber>
    </recommendedName>
    <alternativeName>
        <fullName evidence="4">Ketopantoate reductase</fullName>
    </alternativeName>
</protein>
<evidence type="ECO:0000259" key="5">
    <source>
        <dbReference type="Pfam" id="PF02558"/>
    </source>
</evidence>
<dbReference type="InterPro" id="IPR013328">
    <property type="entry name" value="6PGD_dom2"/>
</dbReference>
<dbReference type="InterPro" id="IPR013752">
    <property type="entry name" value="KPA_reductase"/>
</dbReference>